<dbReference type="RefSeq" id="WP_203849682.1">
    <property type="nucleotide sequence ID" value="NZ_BAAAVW010000021.1"/>
</dbReference>
<comment type="similarity">
    <text evidence="3">Belongs to the gas vesicle GvpF/GvpL family.</text>
</comment>
<name>A0A919UEU2_9ACTN</name>
<protein>
    <recommendedName>
        <fullName evidence="6">GvpL/GvpF family gas vesicle protein</fullName>
    </recommendedName>
</protein>
<keyword evidence="1" id="KW-0304">Gas vesicle</keyword>
<comment type="caution">
    <text evidence="4">The sequence shown here is derived from an EMBL/GenBank/DDBJ whole genome shotgun (WGS) entry which is preliminary data.</text>
</comment>
<proteinExistence type="inferred from homology"/>
<evidence type="ECO:0000256" key="3">
    <source>
        <dbReference type="ARBA" id="ARBA00035643"/>
    </source>
</evidence>
<dbReference type="Pfam" id="PF06386">
    <property type="entry name" value="GvpL_GvpF"/>
    <property type="match status" value="1"/>
</dbReference>
<comment type="subcellular location">
    <subcellularLocation>
        <location evidence="2">Gas vesicle</location>
    </subcellularLocation>
</comment>
<evidence type="ECO:0000313" key="5">
    <source>
        <dbReference type="Proteomes" id="UP000660611"/>
    </source>
</evidence>
<dbReference type="EMBL" id="BONQ01000091">
    <property type="protein sequence ID" value="GIG47968.1"/>
    <property type="molecule type" value="Genomic_DNA"/>
</dbReference>
<organism evidence="4 5">
    <name type="scientific">Dactylosporangium siamense</name>
    <dbReference type="NCBI Taxonomy" id="685454"/>
    <lineage>
        <taxon>Bacteria</taxon>
        <taxon>Bacillati</taxon>
        <taxon>Actinomycetota</taxon>
        <taxon>Actinomycetes</taxon>
        <taxon>Micromonosporales</taxon>
        <taxon>Micromonosporaceae</taxon>
        <taxon>Dactylosporangium</taxon>
    </lineage>
</organism>
<dbReference type="AlphaFoldDB" id="A0A919UEU2"/>
<gene>
    <name evidence="4" type="ORF">Dsi01nite_060090</name>
</gene>
<sequence>MSTATAPAGTAGQAQATGVYVYGIVPEDVETDPEAHGVGGESATVTVVRHGRIAALVTELALDRPLGTPDDLLGHERLLDATAAVVPVLPARFGAVLADRQATVDELLAPHHDWFAAALRELEGKAEYVVRARYVEGAVLREVIESDPALERLRVRIRDKPEETTRSERIALGEAINTAIDARRQADGARVAQAIEPSTAGVVVREAAGELDAANVAVLAETSREPELEQVVRDLARDWAGRVEVRLLGPLAPYDFVTELQPGE</sequence>
<evidence type="ECO:0000313" key="4">
    <source>
        <dbReference type="EMBL" id="GIG47968.1"/>
    </source>
</evidence>
<dbReference type="GO" id="GO:0031412">
    <property type="term" value="P:gas vesicle organization"/>
    <property type="evidence" value="ECO:0007669"/>
    <property type="project" value="InterPro"/>
</dbReference>
<evidence type="ECO:0008006" key="6">
    <source>
        <dbReference type="Google" id="ProtNLM"/>
    </source>
</evidence>
<dbReference type="GO" id="GO:0031411">
    <property type="term" value="C:gas vesicle"/>
    <property type="evidence" value="ECO:0007669"/>
    <property type="project" value="UniProtKB-SubCell"/>
</dbReference>
<dbReference type="PANTHER" id="PTHR36852:SF1">
    <property type="entry name" value="PROTEIN GVPL 2"/>
    <property type="match status" value="1"/>
</dbReference>
<dbReference type="PANTHER" id="PTHR36852">
    <property type="entry name" value="PROTEIN GVPL 2"/>
    <property type="match status" value="1"/>
</dbReference>
<evidence type="ECO:0000256" key="1">
    <source>
        <dbReference type="ARBA" id="ARBA00022987"/>
    </source>
</evidence>
<reference evidence="4" key="1">
    <citation type="submission" date="2021-01" db="EMBL/GenBank/DDBJ databases">
        <title>Whole genome shotgun sequence of Dactylosporangium siamense NBRC 106093.</title>
        <authorList>
            <person name="Komaki H."/>
            <person name="Tamura T."/>
        </authorList>
    </citation>
    <scope>NUCLEOTIDE SEQUENCE</scope>
    <source>
        <strain evidence="4">NBRC 106093</strain>
    </source>
</reference>
<keyword evidence="5" id="KW-1185">Reference proteome</keyword>
<dbReference type="Proteomes" id="UP000660611">
    <property type="component" value="Unassembled WGS sequence"/>
</dbReference>
<dbReference type="InterPro" id="IPR009430">
    <property type="entry name" value="GvpL/GvpF"/>
</dbReference>
<evidence type="ECO:0000256" key="2">
    <source>
        <dbReference type="ARBA" id="ARBA00035108"/>
    </source>
</evidence>
<accession>A0A919UEU2</accession>